<gene>
    <name evidence="1" type="ORF">CDAR_579911</name>
</gene>
<evidence type="ECO:0000313" key="2">
    <source>
        <dbReference type="Proteomes" id="UP001054837"/>
    </source>
</evidence>
<organism evidence="1 2">
    <name type="scientific">Caerostris darwini</name>
    <dbReference type="NCBI Taxonomy" id="1538125"/>
    <lineage>
        <taxon>Eukaryota</taxon>
        <taxon>Metazoa</taxon>
        <taxon>Ecdysozoa</taxon>
        <taxon>Arthropoda</taxon>
        <taxon>Chelicerata</taxon>
        <taxon>Arachnida</taxon>
        <taxon>Araneae</taxon>
        <taxon>Araneomorphae</taxon>
        <taxon>Entelegynae</taxon>
        <taxon>Araneoidea</taxon>
        <taxon>Araneidae</taxon>
        <taxon>Caerostris</taxon>
    </lineage>
</organism>
<accession>A0AAV4MX13</accession>
<dbReference type="AlphaFoldDB" id="A0AAV4MX13"/>
<comment type="caution">
    <text evidence="1">The sequence shown here is derived from an EMBL/GenBank/DDBJ whole genome shotgun (WGS) entry which is preliminary data.</text>
</comment>
<name>A0AAV4MX13_9ARAC</name>
<dbReference type="Proteomes" id="UP001054837">
    <property type="component" value="Unassembled WGS sequence"/>
</dbReference>
<dbReference type="EMBL" id="BPLQ01000827">
    <property type="protein sequence ID" value="GIX75494.1"/>
    <property type="molecule type" value="Genomic_DNA"/>
</dbReference>
<sequence>MDVCPCPLTRDGEQRLGGHRLLQVLDTYCRSRTRQGRVDSMKGEFQFLVSFPRASKQFDNVIVMIAMHASAPNGERGVTIRWTPAATSIGHLLSIQNQTGMTGMKTFLHCRLNEGRISIVSFP</sequence>
<keyword evidence="2" id="KW-1185">Reference proteome</keyword>
<reference evidence="1 2" key="1">
    <citation type="submission" date="2021-06" db="EMBL/GenBank/DDBJ databases">
        <title>Caerostris darwini draft genome.</title>
        <authorList>
            <person name="Kono N."/>
            <person name="Arakawa K."/>
        </authorList>
    </citation>
    <scope>NUCLEOTIDE SEQUENCE [LARGE SCALE GENOMIC DNA]</scope>
</reference>
<evidence type="ECO:0000313" key="1">
    <source>
        <dbReference type="EMBL" id="GIX75494.1"/>
    </source>
</evidence>
<protein>
    <submittedName>
        <fullName evidence="1">Uncharacterized protein</fullName>
    </submittedName>
</protein>
<proteinExistence type="predicted"/>